<dbReference type="EMBL" id="CP022540">
    <property type="protein sequence ID" value="ASP19017.1"/>
    <property type="molecule type" value="Genomic_DNA"/>
</dbReference>
<evidence type="ECO:0000313" key="1">
    <source>
        <dbReference type="EMBL" id="ASP19017.1"/>
    </source>
</evidence>
<protein>
    <submittedName>
        <fullName evidence="1">Uncharacterized protein</fullName>
    </submittedName>
</protein>
<dbReference type="Proteomes" id="UP000203589">
    <property type="component" value="Chromosome"/>
</dbReference>
<dbReference type="KEGG" id="aht:ANTHELSMS3_00293"/>
<organism evidence="1 2">
    <name type="scientific">Antarctobacter heliothermus</name>
    <dbReference type="NCBI Taxonomy" id="74033"/>
    <lineage>
        <taxon>Bacteria</taxon>
        <taxon>Pseudomonadati</taxon>
        <taxon>Pseudomonadota</taxon>
        <taxon>Alphaproteobacteria</taxon>
        <taxon>Rhodobacterales</taxon>
        <taxon>Roseobacteraceae</taxon>
        <taxon>Antarctobacter</taxon>
    </lineage>
</organism>
<name>A0A222DYI4_9RHOB</name>
<dbReference type="OrthoDB" id="9835553at2"/>
<dbReference type="AlphaFoldDB" id="A0A222DYI4"/>
<keyword evidence="2" id="KW-1185">Reference proteome</keyword>
<gene>
    <name evidence="1" type="ORF">ANTHELSMS3_00293</name>
</gene>
<dbReference type="RefSeq" id="WP_094033330.1">
    <property type="nucleotide sequence ID" value="NZ_CP022540.1"/>
</dbReference>
<reference evidence="1 2" key="1">
    <citation type="submission" date="2017-07" db="EMBL/GenBank/DDBJ databases">
        <title>Genome Sequence of Antarctobacter heliothermus Strain SMS3 Isolated from a culture of the Diatom Skeletonema marinoi.</title>
        <authorList>
            <person name="Topel M."/>
            <person name="Pinder M.I.M."/>
            <person name="Johansson O.N."/>
            <person name="Kourtchenko O."/>
            <person name="Godhe A."/>
            <person name="Clarke A.K."/>
        </authorList>
    </citation>
    <scope>NUCLEOTIDE SEQUENCE [LARGE SCALE GENOMIC DNA]</scope>
    <source>
        <strain evidence="1 2">SMS3</strain>
    </source>
</reference>
<proteinExistence type="predicted"/>
<evidence type="ECO:0000313" key="2">
    <source>
        <dbReference type="Proteomes" id="UP000203589"/>
    </source>
</evidence>
<accession>A0A222DYI4</accession>
<sequence>MDCVAFQPERRLGSTQSLLFALHKAAHFHGQNDVAITMSDVFEATSETVEVYQATTVKLNDSCALNPYAVDVTEQVASFLVICH</sequence>